<dbReference type="AlphaFoldDB" id="J0N584"/>
<protein>
    <submittedName>
        <fullName evidence="4">PF08719 domain protein</fullName>
    </submittedName>
</protein>
<dbReference type="Proteomes" id="UP000002941">
    <property type="component" value="Unassembled WGS sequence"/>
</dbReference>
<proteinExistence type="predicted"/>
<sequence>MRCVEELSRVVRSGGRVEYLHFWKPRARPDGSLDGSCLSQWWPSPFEADGERFPSAEHYMMWRKARLFDDRGRAAEILAEPSPARARVIGRRVAGFDQEIWTAHRWEIVVDASLGKFGSDAALGDYLLGTRDRVLVEASPLDRIWGIGLAADSEFAEVPSRWRGLNLLGFALMEARARLVPPSASSRRDR</sequence>
<reference evidence="4 5" key="1">
    <citation type="submission" date="2012-05" db="EMBL/GenBank/DDBJ databases">
        <authorList>
            <person name="Harkins D.M."/>
            <person name="Madupu R."/>
            <person name="Durkin A.S."/>
            <person name="Torralba M."/>
            <person name="Methe B."/>
            <person name="Sutton G.G."/>
            <person name="Nelson K.E."/>
        </authorList>
    </citation>
    <scope>NUCLEOTIDE SEQUENCE [LARGE SCALE GENOMIC DNA]</scope>
    <source>
        <strain evidence="4 5">F0489</strain>
    </source>
</reference>
<dbReference type="NCBIfam" id="TIGR02464">
    <property type="entry name" value="ribofla_fusion"/>
    <property type="match status" value="1"/>
</dbReference>
<evidence type="ECO:0000313" key="5">
    <source>
        <dbReference type="Proteomes" id="UP000002941"/>
    </source>
</evidence>
<accession>J0N584</accession>
<evidence type="ECO:0000259" key="3">
    <source>
        <dbReference type="Pfam" id="PF08719"/>
    </source>
</evidence>
<organism evidence="4 5">
    <name type="scientific">Actinomyces massiliensis F0489</name>
    <dbReference type="NCBI Taxonomy" id="1125718"/>
    <lineage>
        <taxon>Bacteria</taxon>
        <taxon>Bacillati</taxon>
        <taxon>Actinomycetota</taxon>
        <taxon>Actinomycetes</taxon>
        <taxon>Actinomycetales</taxon>
        <taxon>Actinomycetaceae</taxon>
        <taxon>Actinomyces</taxon>
    </lineage>
</organism>
<gene>
    <name evidence="4" type="ORF">HMPREF1318_1748</name>
</gene>
<comment type="caution">
    <text evidence="4">The sequence shown here is derived from an EMBL/GenBank/DDBJ whole genome shotgun (WGS) entry which is preliminary data.</text>
</comment>
<evidence type="ECO:0000313" key="4">
    <source>
        <dbReference type="EMBL" id="EJF39592.1"/>
    </source>
</evidence>
<dbReference type="EMBL" id="AKFT01000175">
    <property type="protein sequence ID" value="EJF39592.1"/>
    <property type="molecule type" value="Genomic_DNA"/>
</dbReference>
<name>J0N584_9ACTO</name>
<dbReference type="Gene3D" id="1.10.357.40">
    <property type="entry name" value="YbiA-like"/>
    <property type="match status" value="1"/>
</dbReference>
<dbReference type="eggNOG" id="COG3236">
    <property type="taxonomic scope" value="Bacteria"/>
</dbReference>
<evidence type="ECO:0000256" key="2">
    <source>
        <dbReference type="ARBA" id="ARBA00000751"/>
    </source>
</evidence>
<comment type="catalytic activity">
    <reaction evidence="2">
        <text>2,5-diamino-6-hydroxy-4-(5-phosphoribosylamino)-pyrimidine + H2O = 2,5,6-triamino-4-hydroxypyrimidine + D-ribose 5-phosphate</text>
        <dbReference type="Rhea" id="RHEA:23436"/>
        <dbReference type="ChEBI" id="CHEBI:15377"/>
        <dbReference type="ChEBI" id="CHEBI:58614"/>
        <dbReference type="ChEBI" id="CHEBI:78346"/>
        <dbReference type="ChEBI" id="CHEBI:137796"/>
    </reaction>
</comment>
<dbReference type="CDD" id="cd15457">
    <property type="entry name" value="NADAR"/>
    <property type="match status" value="1"/>
</dbReference>
<dbReference type="Pfam" id="PF08719">
    <property type="entry name" value="NADAR"/>
    <property type="match status" value="1"/>
</dbReference>
<dbReference type="InterPro" id="IPR012816">
    <property type="entry name" value="NADAR"/>
</dbReference>
<evidence type="ECO:0000256" key="1">
    <source>
        <dbReference type="ARBA" id="ARBA00000022"/>
    </source>
</evidence>
<feature type="domain" description="NADAR" evidence="3">
    <location>
        <begin position="33"/>
        <end position="179"/>
    </location>
</feature>
<dbReference type="PATRIC" id="fig|1125718.3.peg.2147"/>
<dbReference type="InterPro" id="IPR037238">
    <property type="entry name" value="YbiA-like_sf"/>
</dbReference>
<keyword evidence="5" id="KW-1185">Reference proteome</keyword>
<dbReference type="SUPFAM" id="SSF143990">
    <property type="entry name" value="YbiA-like"/>
    <property type="match status" value="1"/>
</dbReference>
<comment type="catalytic activity">
    <reaction evidence="1">
        <text>5-amino-6-(5-phospho-D-ribosylamino)uracil + H2O = 5,6-diaminouracil + D-ribose 5-phosphate</text>
        <dbReference type="Rhea" id="RHEA:55020"/>
        <dbReference type="ChEBI" id="CHEBI:15377"/>
        <dbReference type="ChEBI" id="CHEBI:46252"/>
        <dbReference type="ChEBI" id="CHEBI:58453"/>
        <dbReference type="ChEBI" id="CHEBI:78346"/>
    </reaction>
</comment>